<evidence type="ECO:0000256" key="1">
    <source>
        <dbReference type="SAM" id="MobiDB-lite"/>
    </source>
</evidence>
<dbReference type="AlphaFoldDB" id="A0A2I0KM51"/>
<accession>A0A2I0KM51</accession>
<gene>
    <name evidence="2" type="ORF">CRG98_010267</name>
</gene>
<dbReference type="Proteomes" id="UP000233551">
    <property type="component" value="Unassembled WGS sequence"/>
</dbReference>
<organism evidence="2 3">
    <name type="scientific">Punica granatum</name>
    <name type="common">Pomegranate</name>
    <dbReference type="NCBI Taxonomy" id="22663"/>
    <lineage>
        <taxon>Eukaryota</taxon>
        <taxon>Viridiplantae</taxon>
        <taxon>Streptophyta</taxon>
        <taxon>Embryophyta</taxon>
        <taxon>Tracheophyta</taxon>
        <taxon>Spermatophyta</taxon>
        <taxon>Magnoliopsida</taxon>
        <taxon>eudicotyledons</taxon>
        <taxon>Gunneridae</taxon>
        <taxon>Pentapetalae</taxon>
        <taxon>rosids</taxon>
        <taxon>malvids</taxon>
        <taxon>Myrtales</taxon>
        <taxon>Lythraceae</taxon>
        <taxon>Punica</taxon>
    </lineage>
</organism>
<keyword evidence="3" id="KW-1185">Reference proteome</keyword>
<evidence type="ECO:0000313" key="3">
    <source>
        <dbReference type="Proteomes" id="UP000233551"/>
    </source>
</evidence>
<proteinExistence type="predicted"/>
<name>A0A2I0KM51_PUNGR</name>
<feature type="region of interest" description="Disordered" evidence="1">
    <location>
        <begin position="12"/>
        <end position="55"/>
    </location>
</feature>
<evidence type="ECO:0000313" key="2">
    <source>
        <dbReference type="EMBL" id="PKI69333.1"/>
    </source>
</evidence>
<sequence>MDWIRAKIDHRGDTRAISQDGEAVEEQRTRHTGWGIGVGSSGPRSREVRQSRSKYGSTTLLHQVPTVEANKGRVRPVLVMLLSAKQNNSATTAAKSSNNNQAGRCEEFVITIFDDGDEVRK</sequence>
<protein>
    <submittedName>
        <fullName evidence="2">Uncharacterized protein</fullName>
    </submittedName>
</protein>
<reference evidence="2 3" key="1">
    <citation type="submission" date="2017-11" db="EMBL/GenBank/DDBJ databases">
        <title>De-novo sequencing of pomegranate (Punica granatum L.) genome.</title>
        <authorList>
            <person name="Akparov Z."/>
            <person name="Amiraslanov A."/>
            <person name="Hajiyeva S."/>
            <person name="Abbasov M."/>
            <person name="Kaur K."/>
            <person name="Hamwieh A."/>
            <person name="Solovyev V."/>
            <person name="Salamov A."/>
            <person name="Braich B."/>
            <person name="Kosarev P."/>
            <person name="Mahmoud A."/>
            <person name="Hajiyev E."/>
            <person name="Babayeva S."/>
            <person name="Izzatullayeva V."/>
            <person name="Mammadov A."/>
            <person name="Mammadov A."/>
            <person name="Sharifova S."/>
            <person name="Ojaghi J."/>
            <person name="Eynullazada K."/>
            <person name="Bayramov B."/>
            <person name="Abdulazimova A."/>
            <person name="Shahmuradov I."/>
        </authorList>
    </citation>
    <scope>NUCLEOTIDE SEQUENCE [LARGE SCALE GENOMIC DNA]</scope>
    <source>
        <strain evidence="3">cv. AG2017</strain>
        <tissue evidence="2">Leaf</tissue>
    </source>
</reference>
<dbReference type="EMBL" id="PGOL01000512">
    <property type="protein sequence ID" value="PKI69333.1"/>
    <property type="molecule type" value="Genomic_DNA"/>
</dbReference>
<comment type="caution">
    <text evidence="2">The sequence shown here is derived from an EMBL/GenBank/DDBJ whole genome shotgun (WGS) entry which is preliminary data.</text>
</comment>